<name>A0A4P8EIC9_9RHOB</name>
<gene>
    <name evidence="2" type="ORF">EOK75_12710</name>
</gene>
<dbReference type="Pfam" id="PF01636">
    <property type="entry name" value="APH"/>
    <property type="match status" value="2"/>
</dbReference>
<dbReference type="InterPro" id="IPR052077">
    <property type="entry name" value="CcrZ_PhaseVar_Mediator"/>
</dbReference>
<evidence type="ECO:0000313" key="2">
    <source>
        <dbReference type="EMBL" id="QCO56679.1"/>
    </source>
</evidence>
<dbReference type="OrthoDB" id="581471at2"/>
<sequence length="742" mass="79480">MATMRHFWRGVANMLRCGTRERMGVMLLPVEEGIVAHEGALPGFRFVLDAKALGARFALPPMTAVYLRYKPGTSCVAALFPKDGGLGALAVWTFPPARFQEVAARTEWCDGADPAIFDAEKCLVLVPLARDRKIKGARRLADPGRGASFLRKLTGQTAMPQILRYKPGRRLVLRCGDTLVKAYSKTDFAAAVEGARIAETLGGATIRAVSERHRCIAWNWLAGASLCAESNGQGDVVAWRRAGLMLTRIHSSDARPHRRVTRTDEAMDDAAAVSALMSLSQDLAGQAASLVLALAARLEKAPFHPTLIHGDFSADQVLVNGPDVAIIDWDRAATGDPARDIGSALARLDAQCIDGTISRAERNAFTAALCEGYRGPAGAENIVLQHARALLALSTEGFRQRLPCWPERAKSLMARAEEILSATATDPAMPALDAALSPALMAPLITETLGEGGGPVTADLMRHKPGRRALIRYRIGAETLLGKLRAKGPDSRTPALHRALRAAGLDGCPPLNVGVPAARGRIAAPALWLQDEVPGRVLTYTLHSDTDTGPAARTGTALARLHLAGGLTTRVWTLADEGGVLDRALAAARAHLPAEAARIDVIAVAAARLVQRLGPMEATGIHRDFYPDQVLINGDRVWLLDLDLYAQGDPTIDLANFLAHLDEYGLRQYGDLTALAPHAAAFLSGYEAARPLVDHRRLEALRLVSLARHINLSRIITGRGHTTKALIDHCSALLRLGGAVVV</sequence>
<feature type="domain" description="Aminoglycoside phosphotransferase" evidence="1">
    <location>
        <begin position="194"/>
        <end position="374"/>
    </location>
</feature>
<geneLocation type="plasmid" evidence="2 3">
    <name>unnamed1</name>
</geneLocation>
<feature type="domain" description="Aminoglycoside phosphotransferase" evidence="1">
    <location>
        <begin position="526"/>
        <end position="691"/>
    </location>
</feature>
<dbReference type="InterPro" id="IPR011009">
    <property type="entry name" value="Kinase-like_dom_sf"/>
</dbReference>
<dbReference type="EMBL" id="CP039965">
    <property type="protein sequence ID" value="QCO56679.1"/>
    <property type="molecule type" value="Genomic_DNA"/>
</dbReference>
<dbReference type="PANTHER" id="PTHR40086">
    <property type="entry name" value="PHOSPHOTRANSFERASE YTMP-RELATED"/>
    <property type="match status" value="1"/>
</dbReference>
<reference evidence="2 3" key="1">
    <citation type="submission" date="2019-05" db="EMBL/GenBank/DDBJ databases">
        <title>Pseudorhodobacter turbinis sp. nov., isolated from the gut of the Korean turban shell.</title>
        <authorList>
            <person name="Jeong Y.-S."/>
            <person name="Kang W.-R."/>
            <person name="Bae J.-W."/>
        </authorList>
    </citation>
    <scope>NUCLEOTIDE SEQUENCE [LARGE SCALE GENOMIC DNA]</scope>
    <source>
        <strain evidence="2 3">S12M18</strain>
        <plasmid evidence="2 3">unnamed1</plasmid>
    </source>
</reference>
<accession>A0A4P8EIC9</accession>
<evidence type="ECO:0000313" key="3">
    <source>
        <dbReference type="Proteomes" id="UP000298631"/>
    </source>
</evidence>
<dbReference type="PANTHER" id="PTHR40086:SF1">
    <property type="entry name" value="CELL CYCLE REGULATOR CCRZ"/>
    <property type="match status" value="1"/>
</dbReference>
<keyword evidence="3" id="KW-1185">Reference proteome</keyword>
<dbReference type="InterPro" id="IPR002575">
    <property type="entry name" value="Aminoglycoside_PTrfase"/>
</dbReference>
<dbReference type="Gene3D" id="3.90.1200.10">
    <property type="match status" value="2"/>
</dbReference>
<proteinExistence type="predicted"/>
<dbReference type="KEGG" id="pseb:EOK75_12710"/>
<evidence type="ECO:0000259" key="1">
    <source>
        <dbReference type="Pfam" id="PF01636"/>
    </source>
</evidence>
<keyword evidence="2" id="KW-0614">Plasmid</keyword>
<dbReference type="SUPFAM" id="SSF56112">
    <property type="entry name" value="Protein kinase-like (PK-like)"/>
    <property type="match status" value="2"/>
</dbReference>
<dbReference type="Proteomes" id="UP000298631">
    <property type="component" value="Plasmid unnamed1"/>
</dbReference>
<dbReference type="AlphaFoldDB" id="A0A4P8EIC9"/>
<organism evidence="2 3">
    <name type="scientific">Pseudorhodobacter turbinis</name>
    <dbReference type="NCBI Taxonomy" id="2500533"/>
    <lineage>
        <taxon>Bacteria</taxon>
        <taxon>Pseudomonadati</taxon>
        <taxon>Pseudomonadota</taxon>
        <taxon>Alphaproteobacteria</taxon>
        <taxon>Rhodobacterales</taxon>
        <taxon>Paracoccaceae</taxon>
        <taxon>Pseudorhodobacter</taxon>
    </lineage>
</organism>
<protein>
    <recommendedName>
        <fullName evidence="1">Aminoglycoside phosphotransferase domain-containing protein</fullName>
    </recommendedName>
</protein>